<dbReference type="Pfam" id="PF02780">
    <property type="entry name" value="Transketolase_C"/>
    <property type="match status" value="1"/>
</dbReference>
<dbReference type="RefSeq" id="WP_040134278.1">
    <property type="nucleotide sequence ID" value="NZ_CP007794.1"/>
</dbReference>
<evidence type="ECO:0000313" key="17">
    <source>
        <dbReference type="Proteomes" id="UP000236268"/>
    </source>
</evidence>
<feature type="binding site" evidence="11">
    <location>
        <position position="180"/>
    </location>
    <ligand>
        <name>thiamine diphosphate</name>
        <dbReference type="ChEBI" id="CHEBI:58937"/>
    </ligand>
</feature>
<comment type="cofactor">
    <cofactor evidence="11">
        <name>thiamine diphosphate</name>
        <dbReference type="ChEBI" id="CHEBI:58937"/>
    </cofactor>
    <text evidence="11">Binds 1 thiamine pyrophosphate per subunit.</text>
</comment>
<reference evidence="13 16" key="1">
    <citation type="journal article" date="2014" name="Genome Announc.">
        <title>Complete Genome Sequence of the Model Rhizosphere Strain Azospirillum brasilense Az39, Successfully Applied in Agriculture.</title>
        <authorList>
            <person name="Rivera D."/>
            <person name="Revale S."/>
            <person name="Molina R."/>
            <person name="Gualpa J."/>
            <person name="Puente M."/>
            <person name="Maroniche G."/>
            <person name="Paris G."/>
            <person name="Baker D."/>
            <person name="Clavijo B."/>
            <person name="McLay K."/>
            <person name="Spaepen S."/>
            <person name="Perticari A."/>
            <person name="Vazquez M."/>
            <person name="Wisniewski-Dye F."/>
            <person name="Watkins C."/>
            <person name="Martinez-Abarca F."/>
            <person name="Vanderleyden J."/>
            <person name="Cassan F."/>
        </authorList>
    </citation>
    <scope>NUCLEOTIDE SEQUENCE [LARGE SCALE GENOMIC DNA]</scope>
    <source>
        <strain evidence="13 16">Az39</strain>
        <plasmid evidence="13">AbAZ39_p1</plasmid>
    </source>
</reference>
<dbReference type="HAMAP" id="MF_00315">
    <property type="entry name" value="DXP_synth"/>
    <property type="match status" value="1"/>
</dbReference>
<keyword evidence="18" id="KW-1185">Reference proteome</keyword>
<dbReference type="NCBIfam" id="NF003933">
    <property type="entry name" value="PRK05444.2-2"/>
    <property type="match status" value="1"/>
</dbReference>
<dbReference type="EMBL" id="JBJLSN010000050">
    <property type="protein sequence ID" value="MFL7904515.1"/>
    <property type="molecule type" value="Genomic_DNA"/>
</dbReference>
<protein>
    <recommendedName>
        <fullName evidence="11">1-deoxy-D-xylulose-5-phosphate synthase</fullName>
        <ecNumber evidence="11">2.2.1.7</ecNumber>
    </recommendedName>
    <alternativeName>
        <fullName evidence="11">1-deoxyxylulose-5-phosphate synthase</fullName>
        <shortName evidence="11">DXP synthase</shortName>
        <shortName evidence="11">DXPS</shortName>
    </alternativeName>
</protein>
<evidence type="ECO:0000256" key="11">
    <source>
        <dbReference type="HAMAP-Rule" id="MF_00315"/>
    </source>
</evidence>
<dbReference type="FunFam" id="3.40.50.920:FF:000002">
    <property type="entry name" value="1-deoxy-D-xylulose-5-phosphate synthase"/>
    <property type="match status" value="1"/>
</dbReference>
<dbReference type="CDD" id="cd07033">
    <property type="entry name" value="TPP_PYR_DXS_TK_like"/>
    <property type="match status" value="1"/>
</dbReference>
<dbReference type="KEGG" id="abq:ABAZ39_18665"/>
<feature type="binding site" evidence="11">
    <location>
        <position position="290"/>
    </location>
    <ligand>
        <name>thiamine diphosphate</name>
        <dbReference type="ChEBI" id="CHEBI:58937"/>
    </ligand>
</feature>
<dbReference type="SUPFAM" id="SSF52922">
    <property type="entry name" value="TK C-terminal domain-like"/>
    <property type="match status" value="1"/>
</dbReference>
<dbReference type="SUPFAM" id="SSF52518">
    <property type="entry name" value="Thiamin diphosphate-binding fold (THDP-binding)"/>
    <property type="match status" value="2"/>
</dbReference>
<evidence type="ECO:0000313" key="15">
    <source>
        <dbReference type="EMBL" id="PNQ96205.1"/>
    </source>
</evidence>
<dbReference type="EMBL" id="CP007794">
    <property type="protein sequence ID" value="AIB13956.1"/>
    <property type="molecule type" value="Genomic_DNA"/>
</dbReference>
<accession>A0A060DIP9</accession>
<dbReference type="InterPro" id="IPR029061">
    <property type="entry name" value="THDP-binding"/>
</dbReference>
<comment type="catalytic activity">
    <reaction evidence="11">
        <text>D-glyceraldehyde 3-phosphate + pyruvate + H(+) = 1-deoxy-D-xylulose 5-phosphate + CO2</text>
        <dbReference type="Rhea" id="RHEA:12605"/>
        <dbReference type="ChEBI" id="CHEBI:15361"/>
        <dbReference type="ChEBI" id="CHEBI:15378"/>
        <dbReference type="ChEBI" id="CHEBI:16526"/>
        <dbReference type="ChEBI" id="CHEBI:57792"/>
        <dbReference type="ChEBI" id="CHEBI:59776"/>
        <dbReference type="EC" id="2.2.1.7"/>
    </reaction>
</comment>
<evidence type="ECO:0000256" key="5">
    <source>
        <dbReference type="ARBA" id="ARBA00022723"/>
    </source>
</evidence>
<dbReference type="InterPro" id="IPR020826">
    <property type="entry name" value="Transketolase_BS"/>
</dbReference>
<reference evidence="14 18" key="3">
    <citation type="submission" date="2024-11" db="EMBL/GenBank/DDBJ databases">
        <title>Draft genome sequences of two bacteria associated to sugarcane roots in Colombia.</title>
        <authorList>
            <person name="Pardo-Diaz S."/>
            <person name="Masmela-Mendoza J."/>
            <person name="Delgadillo-Duran P."/>
            <person name="Bautista E.J."/>
            <person name="Rojas-Tapias D.F."/>
        </authorList>
    </citation>
    <scope>NUCLEOTIDE SEQUENCE [LARGE SCALE GENOMIC DNA]</scope>
    <source>
        <strain evidence="14 18">Ap18</strain>
    </source>
</reference>
<feature type="domain" description="Transketolase-like pyrimidine-binding" evidence="12">
    <location>
        <begin position="321"/>
        <end position="486"/>
    </location>
</feature>
<keyword evidence="4 11" id="KW-0808">Transferase</keyword>
<dbReference type="GO" id="GO:0000287">
    <property type="term" value="F:magnesium ion binding"/>
    <property type="evidence" value="ECO:0007669"/>
    <property type="project" value="UniProtKB-UniRule"/>
</dbReference>
<dbReference type="Gene3D" id="3.40.50.920">
    <property type="match status" value="1"/>
</dbReference>
<evidence type="ECO:0000256" key="6">
    <source>
        <dbReference type="ARBA" id="ARBA00022842"/>
    </source>
</evidence>
<keyword evidence="9 11" id="KW-0414">Isoprene biosynthesis</keyword>
<feature type="binding site" evidence="11">
    <location>
        <position position="180"/>
    </location>
    <ligand>
        <name>Mg(2+)</name>
        <dbReference type="ChEBI" id="CHEBI:18420"/>
    </ligand>
</feature>
<dbReference type="Pfam" id="PF02779">
    <property type="entry name" value="Transket_pyr"/>
    <property type="match status" value="1"/>
</dbReference>
<reference evidence="15 17" key="2">
    <citation type="submission" date="2018-01" db="EMBL/GenBank/DDBJ databases">
        <title>Whole genome sequence of Azospirillum brasilense REC3 isolated from strawberry roots.</title>
        <authorList>
            <person name="Fontana C.A."/>
            <person name="Salazar S.M."/>
            <person name="Bassi D."/>
            <person name="Puglisi E."/>
            <person name="Lovaisa N.C."/>
            <person name="Toffoli L.M."/>
            <person name="Pedraza R."/>
            <person name="Cocconcelli P.S."/>
        </authorList>
    </citation>
    <scope>NUCLEOTIDE SEQUENCE [LARGE SCALE GENOMIC DNA]</scope>
    <source>
        <strain evidence="15 17">REC3</strain>
        <plasmid evidence="15">p20unnamed</plasmid>
    </source>
</reference>
<keyword evidence="8 11" id="KW-0786">Thiamine pyrophosphate</keyword>
<dbReference type="Proteomes" id="UP001628281">
    <property type="component" value="Unassembled WGS sequence"/>
</dbReference>
<proteinExistence type="inferred from homology"/>
<comment type="similarity">
    <text evidence="2 11">Belongs to the transketolase family. DXPS subfamily.</text>
</comment>
<gene>
    <name evidence="11 14" type="primary">dxs</name>
    <name evidence="13" type="ORF">ABAZ39_18665</name>
    <name evidence="14" type="ORF">ACJ41P_25535</name>
    <name evidence="15" type="ORF">C1S70_24665</name>
</gene>
<dbReference type="OrthoDB" id="9803371at2"/>
<dbReference type="GO" id="GO:0030976">
    <property type="term" value="F:thiamine pyrophosphate binding"/>
    <property type="evidence" value="ECO:0007669"/>
    <property type="project" value="UniProtKB-UniRule"/>
</dbReference>
<dbReference type="FunFam" id="3.40.50.970:FF:000005">
    <property type="entry name" value="1-deoxy-D-xylulose-5-phosphate synthase"/>
    <property type="match status" value="1"/>
</dbReference>
<comment type="function">
    <text evidence="10 11">Catalyzes the acyloin condensation reaction between C atoms 2 and 3 of pyruvate and glyceraldehyde 3-phosphate to yield 1-deoxy-D-xylulose-5-phosphate (DXP).</text>
</comment>
<dbReference type="UniPathway" id="UPA00064">
    <property type="reaction ID" value="UER00091"/>
</dbReference>
<evidence type="ECO:0000256" key="3">
    <source>
        <dbReference type="ARBA" id="ARBA00011738"/>
    </source>
</evidence>
<organism evidence="13 16">
    <name type="scientific">Azospirillum argentinense</name>
    <dbReference type="NCBI Taxonomy" id="2970906"/>
    <lineage>
        <taxon>Bacteria</taxon>
        <taxon>Pseudomonadati</taxon>
        <taxon>Pseudomonadota</taxon>
        <taxon>Alphaproteobacteria</taxon>
        <taxon>Rhodospirillales</taxon>
        <taxon>Azospirillaceae</taxon>
        <taxon>Azospirillum</taxon>
    </lineage>
</organism>
<dbReference type="InterPro" id="IPR033248">
    <property type="entry name" value="Transketolase_C"/>
</dbReference>
<evidence type="ECO:0000256" key="7">
    <source>
        <dbReference type="ARBA" id="ARBA00022977"/>
    </source>
</evidence>
<name>A0A060DIP9_9PROT</name>
<dbReference type="NCBIfam" id="TIGR00204">
    <property type="entry name" value="dxs"/>
    <property type="match status" value="1"/>
</dbReference>
<evidence type="ECO:0000259" key="12">
    <source>
        <dbReference type="SMART" id="SM00861"/>
    </source>
</evidence>
<evidence type="ECO:0000256" key="8">
    <source>
        <dbReference type="ARBA" id="ARBA00023052"/>
    </source>
</evidence>
<dbReference type="PROSITE" id="PS00801">
    <property type="entry name" value="TRANSKETOLASE_1"/>
    <property type="match status" value="1"/>
</dbReference>
<dbReference type="SMART" id="SM00861">
    <property type="entry name" value="Transket_pyr"/>
    <property type="match status" value="1"/>
</dbReference>
<keyword evidence="6 11" id="KW-0460">Magnesium</keyword>
<dbReference type="AlphaFoldDB" id="A0A060DIP9"/>
<evidence type="ECO:0000256" key="9">
    <source>
        <dbReference type="ARBA" id="ARBA00023229"/>
    </source>
</evidence>
<geneLocation type="plasmid" evidence="15">
    <name>p20unnamed</name>
</geneLocation>
<feature type="binding site" evidence="11">
    <location>
        <position position="151"/>
    </location>
    <ligand>
        <name>Mg(2+)</name>
        <dbReference type="ChEBI" id="CHEBI:18420"/>
    </ligand>
</feature>
<feature type="binding site" evidence="11">
    <location>
        <begin position="152"/>
        <end position="153"/>
    </location>
    <ligand>
        <name>thiamine diphosphate</name>
        <dbReference type="ChEBI" id="CHEBI:58937"/>
    </ligand>
</feature>
<evidence type="ECO:0000313" key="13">
    <source>
        <dbReference type="EMBL" id="AIB13956.1"/>
    </source>
</evidence>
<evidence type="ECO:0000313" key="18">
    <source>
        <dbReference type="Proteomes" id="UP001628281"/>
    </source>
</evidence>
<keyword evidence="7 11" id="KW-0784">Thiamine biosynthesis</keyword>
<dbReference type="InterPro" id="IPR009014">
    <property type="entry name" value="Transketo_C/PFOR_II"/>
</dbReference>
<dbReference type="Proteomes" id="UP000236268">
    <property type="component" value="Unassembled WGS sequence"/>
</dbReference>
<dbReference type="InterPro" id="IPR005477">
    <property type="entry name" value="Dxylulose-5-P_synthase"/>
</dbReference>
<evidence type="ECO:0000256" key="10">
    <source>
        <dbReference type="ARBA" id="ARBA00055605"/>
    </source>
</evidence>
<evidence type="ECO:0000256" key="2">
    <source>
        <dbReference type="ARBA" id="ARBA00011081"/>
    </source>
</evidence>
<dbReference type="PROSITE" id="PS00802">
    <property type="entry name" value="TRANSKETOLASE_2"/>
    <property type="match status" value="1"/>
</dbReference>
<dbReference type="Gene3D" id="3.40.50.970">
    <property type="match status" value="2"/>
</dbReference>
<dbReference type="Pfam" id="PF13292">
    <property type="entry name" value="DXP_synthase_N"/>
    <property type="match status" value="1"/>
</dbReference>
<dbReference type="GO" id="GO:0008661">
    <property type="term" value="F:1-deoxy-D-xylulose-5-phosphate synthase activity"/>
    <property type="evidence" value="ECO:0007669"/>
    <property type="project" value="UniProtKB-UniRule"/>
</dbReference>
<accession>A0A2K1FUI8</accession>
<comment type="cofactor">
    <cofactor evidence="11">
        <name>Mg(2+)</name>
        <dbReference type="ChEBI" id="CHEBI:18420"/>
    </cofactor>
    <text evidence="11">Binds 1 Mg(2+) ion per subunit.</text>
</comment>
<comment type="pathway">
    <text evidence="1 11">Metabolic intermediate biosynthesis; 1-deoxy-D-xylulose 5-phosphate biosynthesis; 1-deoxy-D-xylulose 5-phosphate from D-glyceraldehyde 3-phosphate and pyruvate: step 1/1.</text>
</comment>
<dbReference type="EC" id="2.2.1.7" evidence="11"/>
<comment type="subunit">
    <text evidence="3 11">Homodimer.</text>
</comment>
<feature type="binding site" evidence="11">
    <location>
        <begin position="120"/>
        <end position="122"/>
    </location>
    <ligand>
        <name>thiamine diphosphate</name>
        <dbReference type="ChEBI" id="CHEBI:58937"/>
    </ligand>
</feature>
<dbReference type="GO" id="GO:0019288">
    <property type="term" value="P:isopentenyl diphosphate biosynthetic process, methylerythritol 4-phosphate pathway"/>
    <property type="evidence" value="ECO:0007669"/>
    <property type="project" value="UniProtKB-ARBA"/>
</dbReference>
<evidence type="ECO:0000256" key="4">
    <source>
        <dbReference type="ARBA" id="ARBA00022679"/>
    </source>
</evidence>
<keyword evidence="5 11" id="KW-0479">Metal-binding</keyword>
<dbReference type="CDD" id="cd02007">
    <property type="entry name" value="TPP_DXS"/>
    <property type="match status" value="1"/>
</dbReference>
<dbReference type="InterPro" id="IPR005475">
    <property type="entry name" value="Transketolase-like_Pyr-bd"/>
</dbReference>
<evidence type="ECO:0000313" key="14">
    <source>
        <dbReference type="EMBL" id="MFL7904515.1"/>
    </source>
</evidence>
<dbReference type="EMBL" id="POWG01000034">
    <property type="protein sequence ID" value="PNQ96205.1"/>
    <property type="molecule type" value="Genomic_DNA"/>
</dbReference>
<feature type="binding site" evidence="11">
    <location>
        <position position="79"/>
    </location>
    <ligand>
        <name>thiamine diphosphate</name>
        <dbReference type="ChEBI" id="CHEBI:58937"/>
    </ligand>
</feature>
<evidence type="ECO:0000313" key="16">
    <source>
        <dbReference type="Proteomes" id="UP000027186"/>
    </source>
</evidence>
<dbReference type="GO" id="GO:0016114">
    <property type="term" value="P:terpenoid biosynthetic process"/>
    <property type="evidence" value="ECO:0007669"/>
    <property type="project" value="UniProtKB-UniRule"/>
</dbReference>
<keyword evidence="13" id="KW-0614">Plasmid</keyword>
<feature type="binding site" evidence="11">
    <location>
        <position position="372"/>
    </location>
    <ligand>
        <name>thiamine diphosphate</name>
        <dbReference type="ChEBI" id="CHEBI:58937"/>
    </ligand>
</feature>
<dbReference type="Proteomes" id="UP000027186">
    <property type="component" value="Plasmid AbAZ39_p1"/>
</dbReference>
<dbReference type="GO" id="GO:0009228">
    <property type="term" value="P:thiamine biosynthetic process"/>
    <property type="evidence" value="ECO:0007669"/>
    <property type="project" value="UniProtKB-UniRule"/>
</dbReference>
<dbReference type="InterPro" id="IPR049557">
    <property type="entry name" value="Transketolase_CS"/>
</dbReference>
<dbReference type="PANTHER" id="PTHR43322:SF5">
    <property type="entry name" value="1-DEOXY-D-XYLULOSE-5-PHOSPHATE SYNTHASE, CHLOROPLASTIC"/>
    <property type="match status" value="1"/>
</dbReference>
<dbReference type="PANTHER" id="PTHR43322">
    <property type="entry name" value="1-D-DEOXYXYLULOSE 5-PHOSPHATE SYNTHASE-RELATED"/>
    <property type="match status" value="1"/>
</dbReference>
<evidence type="ECO:0000256" key="1">
    <source>
        <dbReference type="ARBA" id="ARBA00004980"/>
    </source>
</evidence>
<geneLocation type="plasmid" evidence="13 16">
    <name>AbAZ39_p1</name>
</geneLocation>
<sequence length="638" mass="68186">MTPNDKTPLLDLVRTPADLRALKPEQLRQVADELRTETISAVSVTGGHLGAGLGVVELTVALHYVFQTPADRLIWDVGHQCYPHKILTGRRDRIRTLRMGGGLSGFTNRSESEYDPFGAGHSSTSISAGLGMAVARDQLGRDNHVVAVIGDGAMSAGMAYEAMNNAGSANSKLIVILNDNDMSIAPPVGAMSAYLSRLISSKPYLSLRHLAKDIAEQLPRPLRTAARRAEEYARGMVTGGTLFEEMGFYYIGPIDGHNLDHLLPVLQNVRDADDDKPVLIHVVTKKGKGYGPAEASADKLHAVAKFDVVTGAQSKPKSNAPTYTRVFANALIAEAERDPSVLGITAAMPSGTGLDLFGQRFPDRCFDVGIAEQHAVTFAAGLATEGFKPFCAIYSTFLQRAYDQVVHDVVLQRLPVRFALDRAGLVGADGATHAGAFDVAYLGCLPDIVLMAAADELELMHMVATSAAIDDRASALRYPRGEGVGLELPERGEVLPIGKGRILQEGTKVAILSYGTRLAEARKAAAELGARGLSTTVADARFAKPLDEELVRRLALEHEVLITIEEGSVGGFGSFVLQHLAMAGLLDGGLKIRPMVLPDRFLDHDNPAKQYEEAGLAARHIVATALQALGIEATAVRA</sequence>